<feature type="compositionally biased region" description="Low complexity" evidence="2">
    <location>
        <begin position="105"/>
        <end position="116"/>
    </location>
</feature>
<evidence type="ECO:0000313" key="4">
    <source>
        <dbReference type="EMBL" id="GMH72245.1"/>
    </source>
</evidence>
<proteinExistence type="predicted"/>
<feature type="compositionally biased region" description="Pro residues" evidence="2">
    <location>
        <begin position="204"/>
        <end position="214"/>
    </location>
</feature>
<feature type="region of interest" description="Disordered" evidence="2">
    <location>
        <begin position="477"/>
        <end position="510"/>
    </location>
</feature>
<gene>
    <name evidence="4" type="ORF">TrLO_g4346</name>
</gene>
<dbReference type="Proteomes" id="UP001165122">
    <property type="component" value="Unassembled WGS sequence"/>
</dbReference>
<dbReference type="GO" id="GO:0005856">
    <property type="term" value="C:cytoskeleton"/>
    <property type="evidence" value="ECO:0007669"/>
    <property type="project" value="TreeGrafter"/>
</dbReference>
<dbReference type="GO" id="GO:0005200">
    <property type="term" value="F:structural constituent of cytoskeleton"/>
    <property type="evidence" value="ECO:0007669"/>
    <property type="project" value="TreeGrafter"/>
</dbReference>
<sequence>MDLHTACEVQLKDQLVQGVVMFGPSGVEFAAGDDWIGIRLTTGSLGLGKNDGSVNGKKYFEAGADKNGIFVRATQVKPRENMSRLDELKLKREIAAFTGGERRTSTSSIATTGGTSRLDALRAKRASLTQKKDGTMVGRPPPTPPPSATKSGGPPSSGPPSNPPPTSVRKPKPTSTLMAPTGSSSSRIEELKAKRSKGPTSPTNTPPSPPPPPTLGDHAIVEQLTDQIAKLKKSLQDSKDENEALKFVAEKQKEKISSFKQERESLESEIRETTRRTSLTPQKGDTITPSKVPNAVRRMSMNNGVSKEVHAQVGTQLEEMSAKYEDADKQVKWYQHELEKAQNLLESRITECDEIVKSNEELKLSRKELSVKDSKTSASLTATVNSLTRKNQELEAAVEDNSTRLEMMTVDFETVKEEKETLEEKVEELTLDYETAMMEVEELKEEMETNIMEDEGGDTDEAQLKTENKRLREGLMRLRESSSATQNDLTKKLRQAEKQAESTGQHEKELKDLRNHKRKSVVEIGELKDFVDSARSYEEMVEEMSSKNLQLEDDVKQLTDKITDLEEEVEMAAEMEEVQAEELSAAMEDIQGNDIVVANLQEAIRLQREKEDEHDETVKRYKKLVTDLKREKDTLVSHMKDTEGDQADQIEKSQQVLAKAAREAKMMEELKQKEHATKKLRMQQPVSKFQIATFESFLPTEVCDKFVSALKADVTLQTVCGASALGLEDLFEMWATEQDEEVSVDTQTALRACEGNCMLGECFVNAAMASYRVMLALGMGGVEGEIRGSIDSVQASVMVGGYFKRIEEHAINLVEKRASDGFISAEDAVLIDFDKEIKLAVQAIQGDSVMPLIPADWNPQGIDQVRDVYTAACLSCSTHYRLASFFTPEIAGKLKTLSLESKKLAQAIDEQVLLGVEDTGEYVSAVKALVASILDNFDSDDWSQITASLDAAHTSVAKCLKSARTGATGITALAPTSLTSFESSCKYLEEMKIGENVWTRRGSVLQQQFLRGAEAEKKLADIGTNFESTRSELEGKEREIAILTKKISQFEDMLAEGPGKVEEEEKEIEDDSEKFVAMKNENAMLHEAMEVLHAQVEEYESELKYMKGGKAGKGKSPMRMSSRAGSMASRSDSVVSRTNRLDTSSSMVDFDDSESATQILRPLLRAARLETASWKAKVIGNAMDSLPSLKKQRSAQGLILASRANMIGAALPQPQGGDGEKDEKEKQEDAARFGRSELVKAMADLRLAKASSRIMKIGGSLEKSREGKVEAVARLEEVVEGSKWTLKNVEKGDRRERTSSHKLKDGSALAARVTINCEPGQGNKGVMVGYFSSHMEMNQIMAL</sequence>
<keyword evidence="1" id="KW-0175">Coiled coil</keyword>
<feature type="compositionally biased region" description="Polar residues" evidence="2">
    <location>
        <begin position="173"/>
        <end position="186"/>
    </location>
</feature>
<evidence type="ECO:0000256" key="2">
    <source>
        <dbReference type="SAM" id="MobiDB-lite"/>
    </source>
</evidence>
<accession>A0A9W7EBR6</accession>
<feature type="compositionally biased region" description="Polar residues" evidence="2">
    <location>
        <begin position="276"/>
        <end position="291"/>
    </location>
</feature>
<dbReference type="InterPro" id="IPR000938">
    <property type="entry name" value="CAP-Gly_domain"/>
</dbReference>
<dbReference type="SMART" id="SM01052">
    <property type="entry name" value="CAP_GLY"/>
    <property type="match status" value="1"/>
</dbReference>
<feature type="compositionally biased region" description="Pro residues" evidence="2">
    <location>
        <begin position="156"/>
        <end position="166"/>
    </location>
</feature>
<feature type="region of interest" description="Disordered" evidence="2">
    <location>
        <begin position="99"/>
        <end position="218"/>
    </location>
</feature>
<dbReference type="PANTHER" id="PTHR47357">
    <property type="entry name" value="COP1-INTERACTIVE PROTEIN 1"/>
    <property type="match status" value="1"/>
</dbReference>
<feature type="compositionally biased region" description="Low complexity" evidence="2">
    <location>
        <begin position="1114"/>
        <end position="1133"/>
    </location>
</feature>
<feature type="region of interest" description="Disordered" evidence="2">
    <location>
        <begin position="1108"/>
        <end position="1140"/>
    </location>
</feature>
<feature type="compositionally biased region" description="Basic and acidic residues" evidence="2">
    <location>
        <begin position="1218"/>
        <end position="1231"/>
    </location>
</feature>
<evidence type="ECO:0000256" key="1">
    <source>
        <dbReference type="SAM" id="Coils"/>
    </source>
</evidence>
<dbReference type="OrthoDB" id="207384at2759"/>
<name>A0A9W7EBR6_9STRA</name>
<dbReference type="Pfam" id="PF01302">
    <property type="entry name" value="CAP_GLY"/>
    <property type="match status" value="1"/>
</dbReference>
<dbReference type="PANTHER" id="PTHR47357:SF1">
    <property type="entry name" value="SPINDLE POLE BODY COMPONENT 110"/>
    <property type="match status" value="1"/>
</dbReference>
<dbReference type="PROSITE" id="PS50245">
    <property type="entry name" value="CAP_GLY_2"/>
    <property type="match status" value="1"/>
</dbReference>
<dbReference type="Gene3D" id="2.30.30.190">
    <property type="entry name" value="CAP Gly-rich-like domain"/>
    <property type="match status" value="1"/>
</dbReference>
<comment type="caution">
    <text evidence="4">The sequence shown here is derived from an EMBL/GenBank/DDBJ whole genome shotgun (WGS) entry which is preliminary data.</text>
</comment>
<keyword evidence="5" id="KW-1185">Reference proteome</keyword>
<dbReference type="EMBL" id="BRXW01000651">
    <property type="protein sequence ID" value="GMH72245.1"/>
    <property type="molecule type" value="Genomic_DNA"/>
</dbReference>
<organism evidence="4 5">
    <name type="scientific">Triparma laevis f. longispina</name>
    <dbReference type="NCBI Taxonomy" id="1714387"/>
    <lineage>
        <taxon>Eukaryota</taxon>
        <taxon>Sar</taxon>
        <taxon>Stramenopiles</taxon>
        <taxon>Ochrophyta</taxon>
        <taxon>Bolidophyceae</taxon>
        <taxon>Parmales</taxon>
        <taxon>Triparmaceae</taxon>
        <taxon>Triparma</taxon>
    </lineage>
</organism>
<feature type="coiled-coil region" evidence="1">
    <location>
        <begin position="317"/>
        <end position="344"/>
    </location>
</feature>
<dbReference type="PROSITE" id="PS00845">
    <property type="entry name" value="CAP_GLY_1"/>
    <property type="match status" value="1"/>
</dbReference>
<dbReference type="SUPFAM" id="SSF74924">
    <property type="entry name" value="Cap-Gly domain"/>
    <property type="match status" value="1"/>
</dbReference>
<feature type="region of interest" description="Disordered" evidence="2">
    <location>
        <begin position="254"/>
        <end position="297"/>
    </location>
</feature>
<protein>
    <recommendedName>
        <fullName evidence="3">CAP-Gly domain-containing protein</fullName>
    </recommendedName>
</protein>
<reference evidence="5" key="1">
    <citation type="journal article" date="2023" name="Commun. Biol.">
        <title>Genome analysis of Parmales, the sister group of diatoms, reveals the evolutionary specialization of diatoms from phago-mixotrophs to photoautotrophs.</title>
        <authorList>
            <person name="Ban H."/>
            <person name="Sato S."/>
            <person name="Yoshikawa S."/>
            <person name="Yamada K."/>
            <person name="Nakamura Y."/>
            <person name="Ichinomiya M."/>
            <person name="Sato N."/>
            <person name="Blanc-Mathieu R."/>
            <person name="Endo H."/>
            <person name="Kuwata A."/>
            <person name="Ogata H."/>
        </authorList>
    </citation>
    <scope>NUCLEOTIDE SEQUENCE [LARGE SCALE GENOMIC DNA]</scope>
    <source>
        <strain evidence="5">NIES 3700</strain>
    </source>
</reference>
<feature type="coiled-coil region" evidence="1">
    <location>
        <begin position="534"/>
        <end position="670"/>
    </location>
</feature>
<dbReference type="InterPro" id="IPR036859">
    <property type="entry name" value="CAP-Gly_dom_sf"/>
</dbReference>
<evidence type="ECO:0000313" key="5">
    <source>
        <dbReference type="Proteomes" id="UP001165122"/>
    </source>
</evidence>
<feature type="compositionally biased region" description="Basic and acidic residues" evidence="2">
    <location>
        <begin position="489"/>
        <end position="510"/>
    </location>
</feature>
<feature type="domain" description="CAP-Gly" evidence="3">
    <location>
        <begin position="26"/>
        <end position="72"/>
    </location>
</feature>
<feature type="region of interest" description="Disordered" evidence="2">
    <location>
        <begin position="1209"/>
        <end position="1231"/>
    </location>
</feature>
<feature type="compositionally biased region" description="Basic and acidic residues" evidence="2">
    <location>
        <begin position="254"/>
        <end position="275"/>
    </location>
</feature>
<feature type="coiled-coil region" evidence="1">
    <location>
        <begin position="1026"/>
        <end position="1102"/>
    </location>
</feature>
<evidence type="ECO:0000259" key="3">
    <source>
        <dbReference type="PROSITE" id="PS50245"/>
    </source>
</evidence>